<accession>A0AA86SDH9</accession>
<dbReference type="AlphaFoldDB" id="A0AA86SDH9"/>
<reference evidence="1" key="1">
    <citation type="submission" date="2023-10" db="EMBL/GenBank/DDBJ databases">
        <authorList>
            <person name="Domelevo Entfellner J.-B."/>
        </authorList>
    </citation>
    <scope>NUCLEOTIDE SEQUENCE</scope>
</reference>
<evidence type="ECO:0000313" key="1">
    <source>
        <dbReference type="EMBL" id="CAJ1952840.1"/>
    </source>
</evidence>
<dbReference type="Gramene" id="rna-AYBTSS11_LOCUS15513">
    <property type="protein sequence ID" value="CAJ1952840.1"/>
    <property type="gene ID" value="gene-AYBTSS11_LOCUS15513"/>
</dbReference>
<proteinExistence type="predicted"/>
<sequence length="70" mass="7947">MENGGSHMVDGVKDLVCWSDKCDDMTRSIVTLNNEQVDYNVNQKHPKSMVLKGHAHTKPSHMRVILSNIR</sequence>
<gene>
    <name evidence="1" type="ORF">AYBTSS11_LOCUS15513</name>
</gene>
<keyword evidence="2" id="KW-1185">Reference proteome</keyword>
<dbReference type="Proteomes" id="UP001189624">
    <property type="component" value="Chromosome 4"/>
</dbReference>
<organism evidence="1 2">
    <name type="scientific">Sphenostylis stenocarpa</name>
    <dbReference type="NCBI Taxonomy" id="92480"/>
    <lineage>
        <taxon>Eukaryota</taxon>
        <taxon>Viridiplantae</taxon>
        <taxon>Streptophyta</taxon>
        <taxon>Embryophyta</taxon>
        <taxon>Tracheophyta</taxon>
        <taxon>Spermatophyta</taxon>
        <taxon>Magnoliopsida</taxon>
        <taxon>eudicotyledons</taxon>
        <taxon>Gunneridae</taxon>
        <taxon>Pentapetalae</taxon>
        <taxon>rosids</taxon>
        <taxon>fabids</taxon>
        <taxon>Fabales</taxon>
        <taxon>Fabaceae</taxon>
        <taxon>Papilionoideae</taxon>
        <taxon>50 kb inversion clade</taxon>
        <taxon>NPAAA clade</taxon>
        <taxon>indigoferoid/millettioid clade</taxon>
        <taxon>Phaseoleae</taxon>
        <taxon>Sphenostylis</taxon>
    </lineage>
</organism>
<dbReference type="EMBL" id="OY731401">
    <property type="protein sequence ID" value="CAJ1952840.1"/>
    <property type="molecule type" value="Genomic_DNA"/>
</dbReference>
<evidence type="ECO:0000313" key="2">
    <source>
        <dbReference type="Proteomes" id="UP001189624"/>
    </source>
</evidence>
<name>A0AA86SDH9_9FABA</name>
<protein>
    <submittedName>
        <fullName evidence="1">Uncharacterized protein</fullName>
    </submittedName>
</protein>